<dbReference type="AlphaFoldDB" id="A0A8X8AAU7"/>
<name>A0A8X8AAU7_POPTO</name>
<comment type="caution">
    <text evidence="1">The sequence shown here is derived from an EMBL/GenBank/DDBJ whole genome shotgun (WGS) entry which is preliminary data.</text>
</comment>
<evidence type="ECO:0000313" key="1">
    <source>
        <dbReference type="EMBL" id="KAG6785146.1"/>
    </source>
</evidence>
<organism evidence="1 2">
    <name type="scientific">Populus tomentosa</name>
    <name type="common">Chinese white poplar</name>
    <dbReference type="NCBI Taxonomy" id="118781"/>
    <lineage>
        <taxon>Eukaryota</taxon>
        <taxon>Viridiplantae</taxon>
        <taxon>Streptophyta</taxon>
        <taxon>Embryophyta</taxon>
        <taxon>Tracheophyta</taxon>
        <taxon>Spermatophyta</taxon>
        <taxon>Magnoliopsida</taxon>
        <taxon>eudicotyledons</taxon>
        <taxon>Gunneridae</taxon>
        <taxon>Pentapetalae</taxon>
        <taxon>rosids</taxon>
        <taxon>fabids</taxon>
        <taxon>Malpighiales</taxon>
        <taxon>Salicaceae</taxon>
        <taxon>Saliceae</taxon>
        <taxon>Populus</taxon>
    </lineage>
</organism>
<dbReference type="EMBL" id="JAAWWB010000004">
    <property type="protein sequence ID" value="KAG6785146.1"/>
    <property type="molecule type" value="Genomic_DNA"/>
</dbReference>
<dbReference type="Proteomes" id="UP000886885">
    <property type="component" value="Chromosome 2D"/>
</dbReference>
<accession>A0A8X8AAU7</accession>
<proteinExistence type="predicted"/>
<evidence type="ECO:0000313" key="2">
    <source>
        <dbReference type="Proteomes" id="UP000886885"/>
    </source>
</evidence>
<sequence>MRFTQSLQLALVQPSLLIVCNFDPGYIGCVGDENLLAIAANCLKLRVWHLVDMASLGSTRGEPEDDGCTKEDARISKAGLVDIFAALPLLQELVLDVYQHVREALRLWKRFIQNVLNLTNMGLIEVGRGCCKLAKFEVEGCKKIDYNERNEDSGLVAP</sequence>
<protein>
    <submittedName>
        <fullName evidence="1">Uncharacterized protein</fullName>
    </submittedName>
</protein>
<keyword evidence="2" id="KW-1185">Reference proteome</keyword>
<reference evidence="1" key="1">
    <citation type="journal article" date="2020" name="bioRxiv">
        <title>Hybrid origin of Populus tomentosa Carr. identified through genome sequencing and phylogenomic analysis.</title>
        <authorList>
            <person name="An X."/>
            <person name="Gao K."/>
            <person name="Chen Z."/>
            <person name="Li J."/>
            <person name="Yang X."/>
            <person name="Yang X."/>
            <person name="Zhou J."/>
            <person name="Guo T."/>
            <person name="Zhao T."/>
            <person name="Huang S."/>
            <person name="Miao D."/>
            <person name="Khan W.U."/>
            <person name="Rao P."/>
            <person name="Ye M."/>
            <person name="Lei B."/>
            <person name="Liao W."/>
            <person name="Wang J."/>
            <person name="Ji L."/>
            <person name="Li Y."/>
            <person name="Guo B."/>
            <person name="Mustafa N.S."/>
            <person name="Li S."/>
            <person name="Yun Q."/>
            <person name="Keller S.R."/>
            <person name="Mao J."/>
            <person name="Zhang R."/>
            <person name="Strauss S.H."/>
        </authorList>
    </citation>
    <scope>NUCLEOTIDE SEQUENCE</scope>
    <source>
        <strain evidence="1">GM15</strain>
        <tissue evidence="1">Leaf</tissue>
    </source>
</reference>
<dbReference type="OrthoDB" id="1935250at2759"/>
<gene>
    <name evidence="1" type="ORF">POTOM_010872</name>
</gene>